<evidence type="ECO:0000313" key="1">
    <source>
        <dbReference type="EMBL" id="KAI4329571.1"/>
    </source>
</evidence>
<name>A0ACB9N032_9MYRT</name>
<reference evidence="2" key="1">
    <citation type="journal article" date="2023" name="Front. Plant Sci.">
        <title>Chromosomal-level genome assembly of Melastoma candidum provides insights into trichome evolution.</title>
        <authorList>
            <person name="Zhong Y."/>
            <person name="Wu W."/>
            <person name="Sun C."/>
            <person name="Zou P."/>
            <person name="Liu Y."/>
            <person name="Dai S."/>
            <person name="Zhou R."/>
        </authorList>
    </citation>
    <scope>NUCLEOTIDE SEQUENCE [LARGE SCALE GENOMIC DNA]</scope>
</reference>
<protein>
    <submittedName>
        <fullName evidence="1">Uncharacterized protein</fullName>
    </submittedName>
</protein>
<keyword evidence="2" id="KW-1185">Reference proteome</keyword>
<evidence type="ECO:0000313" key="2">
    <source>
        <dbReference type="Proteomes" id="UP001057402"/>
    </source>
</evidence>
<accession>A0ACB9N032</accession>
<comment type="caution">
    <text evidence="1">The sequence shown here is derived from an EMBL/GenBank/DDBJ whole genome shotgun (WGS) entry which is preliminary data.</text>
</comment>
<proteinExistence type="predicted"/>
<gene>
    <name evidence="1" type="ORF">MLD38_027945</name>
</gene>
<dbReference type="EMBL" id="CM042887">
    <property type="protein sequence ID" value="KAI4329571.1"/>
    <property type="molecule type" value="Genomic_DNA"/>
</dbReference>
<dbReference type="Proteomes" id="UP001057402">
    <property type="component" value="Chromosome 8"/>
</dbReference>
<sequence length="260" mass="28071">MDPKMPNSSADGCAGEEIVLFGVRVVVSDSMRKCVSLNNLSEYELHPRQGHPVNGNPHETNKGVAAASASPAAGYGSADEFVPRCNNQGTRERKRGVPWTEDEHRLFLLGLQKVGKGNWRGISKNFVKTRTPTQVASHAQKYFHRHANLNRHRRRSSLFDITNDSVAAMEEVQSPNHDKSASLAEMVPPANTATAAAIPPVVLTAFFPIPNPKPAESVNVAPATVIRPIPIVPAPGVPASPPFDLNLPLTSPSQSLESTR</sequence>
<organism evidence="1 2">
    <name type="scientific">Melastoma candidum</name>
    <dbReference type="NCBI Taxonomy" id="119954"/>
    <lineage>
        <taxon>Eukaryota</taxon>
        <taxon>Viridiplantae</taxon>
        <taxon>Streptophyta</taxon>
        <taxon>Embryophyta</taxon>
        <taxon>Tracheophyta</taxon>
        <taxon>Spermatophyta</taxon>
        <taxon>Magnoliopsida</taxon>
        <taxon>eudicotyledons</taxon>
        <taxon>Gunneridae</taxon>
        <taxon>Pentapetalae</taxon>
        <taxon>rosids</taxon>
        <taxon>malvids</taxon>
        <taxon>Myrtales</taxon>
        <taxon>Melastomataceae</taxon>
        <taxon>Melastomatoideae</taxon>
        <taxon>Melastomateae</taxon>
        <taxon>Melastoma</taxon>
    </lineage>
</organism>